<dbReference type="AlphaFoldDB" id="A0A4Q0XQR5"/>
<keyword evidence="3" id="KW-0597">Phosphoprotein</keyword>
<dbReference type="InterPro" id="IPR036097">
    <property type="entry name" value="HisK_dim/P_sf"/>
</dbReference>
<gene>
    <name evidence="12" type="ORF">CRV04_12285</name>
</gene>
<reference evidence="12 13" key="1">
    <citation type="submission" date="2017-10" db="EMBL/GenBank/DDBJ databases">
        <title>Genomics of the genus Arcobacter.</title>
        <authorList>
            <person name="Perez-Cataluna A."/>
            <person name="Figueras M.J."/>
        </authorList>
    </citation>
    <scope>NUCLEOTIDE SEQUENCE [LARGE SCALE GENOMIC DNA]</scope>
    <source>
        <strain evidence="12 13">CECT 8987</strain>
    </source>
</reference>
<dbReference type="EC" id="2.7.13.3" evidence="2"/>
<comment type="caution">
    <text evidence="12">The sequence shown here is derived from an EMBL/GenBank/DDBJ whole genome shotgun (WGS) entry which is preliminary data.</text>
</comment>
<accession>A0A4Q0XQR5</accession>
<proteinExistence type="predicted"/>
<evidence type="ECO:0000256" key="6">
    <source>
        <dbReference type="ARBA" id="ARBA00022777"/>
    </source>
</evidence>
<keyword evidence="13" id="KW-1185">Reference proteome</keyword>
<evidence type="ECO:0000313" key="13">
    <source>
        <dbReference type="Proteomes" id="UP000290657"/>
    </source>
</evidence>
<keyword evidence="7" id="KW-0067">ATP-binding</keyword>
<dbReference type="InterPro" id="IPR005467">
    <property type="entry name" value="His_kinase_dom"/>
</dbReference>
<keyword evidence="6 12" id="KW-0418">Kinase</keyword>
<evidence type="ECO:0000256" key="4">
    <source>
        <dbReference type="ARBA" id="ARBA00022679"/>
    </source>
</evidence>
<feature type="coiled-coil region" evidence="9">
    <location>
        <begin position="295"/>
        <end position="322"/>
    </location>
</feature>
<feature type="transmembrane region" description="Helical" evidence="10">
    <location>
        <begin position="176"/>
        <end position="198"/>
    </location>
</feature>
<evidence type="ECO:0000256" key="9">
    <source>
        <dbReference type="SAM" id="Coils"/>
    </source>
</evidence>
<evidence type="ECO:0000259" key="11">
    <source>
        <dbReference type="PROSITE" id="PS50109"/>
    </source>
</evidence>
<evidence type="ECO:0000256" key="7">
    <source>
        <dbReference type="ARBA" id="ARBA00022840"/>
    </source>
</evidence>
<evidence type="ECO:0000256" key="10">
    <source>
        <dbReference type="SAM" id="Phobius"/>
    </source>
</evidence>
<dbReference type="Gene3D" id="3.30.565.10">
    <property type="entry name" value="Histidine kinase-like ATPase, C-terminal domain"/>
    <property type="match status" value="1"/>
</dbReference>
<sequence length="550" mass="63309">MNNLKIRQKFIILGLIALISLVLLALLSLKINKDSFTNSNNVVINFKDTQEIQTFYIEELFLLREVTLSLVISPNDDFKKMFDEKISPILKRLDRKFSNETPANRKAWKNYKRLVLKTREYSLNGFDEGAFMNTSSVERDSFYFLINTLKTIQTKNLQESEKKLKELKNDIKINNIYILLGVLIIGVFGFIINLTVVFKIVKQIESVQSGLQKFFKYLTNPTAYKEQLHIDINSKDELGLMAEAINTKVKLIKENLQDDYRLIQEATFTLDYLKEGKFGKRLKEEGKSKELNVLKNVMNQMIDSLENKIQKEIKQRTNQEKLMMQQSKLAAMGEMIGNIAHQWRQPLGEINAVLMEIETITRYGKLEEEHLLNSIKICNEITEHMSTTISDFQNFFKPSKQKDKFSVLEVCKKAVSIINASLKNNNIELLLDIEEDNTIEGYSNEFSHAILNIISNAKDALISRKIKNPIIILSIKVGKEFTVIKIEDNAGGINLEDINLVFEPYFTTKGEKRGTGIGLYMTKVIIEDNMHGFIDVKNTNKGALFRIKVK</sequence>
<dbReference type="GO" id="GO:0005524">
    <property type="term" value="F:ATP binding"/>
    <property type="evidence" value="ECO:0007669"/>
    <property type="project" value="UniProtKB-KW"/>
</dbReference>
<evidence type="ECO:0000256" key="2">
    <source>
        <dbReference type="ARBA" id="ARBA00012438"/>
    </source>
</evidence>
<dbReference type="OrthoDB" id="9805967at2"/>
<dbReference type="PANTHER" id="PTHR43065:SF10">
    <property type="entry name" value="PEROXIDE STRESS-ACTIVATED HISTIDINE KINASE MAK3"/>
    <property type="match status" value="1"/>
</dbReference>
<keyword evidence="10" id="KW-0812">Transmembrane</keyword>
<organism evidence="12 13">
    <name type="scientific">Candidatus Marinarcus aquaticus</name>
    <dbReference type="NCBI Taxonomy" id="2044504"/>
    <lineage>
        <taxon>Bacteria</taxon>
        <taxon>Pseudomonadati</taxon>
        <taxon>Campylobacterota</taxon>
        <taxon>Epsilonproteobacteria</taxon>
        <taxon>Campylobacterales</taxon>
        <taxon>Arcobacteraceae</taxon>
        <taxon>Candidatus Marinarcus</taxon>
    </lineage>
</organism>
<keyword evidence="10" id="KW-0472">Membrane</keyword>
<dbReference type="EMBL" id="PDKN01000011">
    <property type="protein sequence ID" value="RXJ54152.1"/>
    <property type="molecule type" value="Genomic_DNA"/>
</dbReference>
<feature type="transmembrane region" description="Helical" evidence="10">
    <location>
        <begin position="6"/>
        <end position="29"/>
    </location>
</feature>
<keyword evidence="8" id="KW-0902">Two-component regulatory system</keyword>
<keyword evidence="4" id="KW-0808">Transferase</keyword>
<evidence type="ECO:0000256" key="8">
    <source>
        <dbReference type="ARBA" id="ARBA00023012"/>
    </source>
</evidence>
<dbReference type="PANTHER" id="PTHR43065">
    <property type="entry name" value="SENSOR HISTIDINE KINASE"/>
    <property type="match status" value="1"/>
</dbReference>
<dbReference type="SMART" id="SM00387">
    <property type="entry name" value="HATPase_c"/>
    <property type="match status" value="1"/>
</dbReference>
<comment type="catalytic activity">
    <reaction evidence="1">
        <text>ATP + protein L-histidine = ADP + protein N-phospho-L-histidine.</text>
        <dbReference type="EC" id="2.7.13.3"/>
    </reaction>
</comment>
<keyword evidence="10" id="KW-1133">Transmembrane helix</keyword>
<evidence type="ECO:0000256" key="3">
    <source>
        <dbReference type="ARBA" id="ARBA00022553"/>
    </source>
</evidence>
<feature type="domain" description="Histidine kinase" evidence="11">
    <location>
        <begin position="338"/>
        <end position="550"/>
    </location>
</feature>
<keyword evidence="5" id="KW-0547">Nucleotide-binding</keyword>
<dbReference type="Proteomes" id="UP000290657">
    <property type="component" value="Unassembled WGS sequence"/>
</dbReference>
<dbReference type="InterPro" id="IPR036890">
    <property type="entry name" value="HATPase_C_sf"/>
</dbReference>
<dbReference type="GO" id="GO:0000155">
    <property type="term" value="F:phosphorelay sensor kinase activity"/>
    <property type="evidence" value="ECO:0007669"/>
    <property type="project" value="InterPro"/>
</dbReference>
<dbReference type="SUPFAM" id="SSF55874">
    <property type="entry name" value="ATPase domain of HSP90 chaperone/DNA topoisomerase II/histidine kinase"/>
    <property type="match status" value="1"/>
</dbReference>
<dbReference type="Gene3D" id="1.10.287.130">
    <property type="match status" value="1"/>
</dbReference>
<dbReference type="InterPro" id="IPR003594">
    <property type="entry name" value="HATPase_dom"/>
</dbReference>
<dbReference type="PRINTS" id="PR00344">
    <property type="entry name" value="BCTRLSENSOR"/>
</dbReference>
<name>A0A4Q0XQR5_9BACT</name>
<dbReference type="SUPFAM" id="SSF47384">
    <property type="entry name" value="Homodimeric domain of signal transducing histidine kinase"/>
    <property type="match status" value="1"/>
</dbReference>
<dbReference type="InterPro" id="IPR004358">
    <property type="entry name" value="Sig_transdc_His_kin-like_C"/>
</dbReference>
<evidence type="ECO:0000256" key="5">
    <source>
        <dbReference type="ARBA" id="ARBA00022741"/>
    </source>
</evidence>
<evidence type="ECO:0000313" key="12">
    <source>
        <dbReference type="EMBL" id="RXJ54152.1"/>
    </source>
</evidence>
<dbReference type="CDD" id="cd00082">
    <property type="entry name" value="HisKA"/>
    <property type="match status" value="1"/>
</dbReference>
<dbReference type="InterPro" id="IPR003661">
    <property type="entry name" value="HisK_dim/P_dom"/>
</dbReference>
<dbReference type="Pfam" id="PF02518">
    <property type="entry name" value="HATPase_c"/>
    <property type="match status" value="1"/>
</dbReference>
<protein>
    <recommendedName>
        <fullName evidence="2">histidine kinase</fullName>
        <ecNumber evidence="2">2.7.13.3</ecNumber>
    </recommendedName>
</protein>
<keyword evidence="9" id="KW-0175">Coiled coil</keyword>
<evidence type="ECO:0000256" key="1">
    <source>
        <dbReference type="ARBA" id="ARBA00000085"/>
    </source>
</evidence>
<dbReference type="PROSITE" id="PS50109">
    <property type="entry name" value="HIS_KIN"/>
    <property type="match status" value="1"/>
</dbReference>